<dbReference type="PANTHER" id="PTHR43179">
    <property type="entry name" value="RHAMNOSYLTRANSFERASE WBBL"/>
    <property type="match status" value="1"/>
</dbReference>
<dbReference type="EMBL" id="CP170721">
    <property type="protein sequence ID" value="XIA17440.1"/>
    <property type="molecule type" value="Genomic_DNA"/>
</dbReference>
<dbReference type="Pfam" id="PF00535">
    <property type="entry name" value="Glycos_transf_2"/>
    <property type="match status" value="1"/>
</dbReference>
<keyword evidence="2" id="KW-0328">Glycosyltransferase</keyword>
<evidence type="ECO:0000256" key="2">
    <source>
        <dbReference type="ARBA" id="ARBA00022676"/>
    </source>
</evidence>
<evidence type="ECO:0000256" key="1">
    <source>
        <dbReference type="ARBA" id="ARBA00006739"/>
    </source>
</evidence>
<organism evidence="5">
    <name type="scientific">Rhodanobacter sp. FW102-FHT14D07</name>
    <dbReference type="NCBI Taxonomy" id="3351462"/>
    <lineage>
        <taxon>Bacteria</taxon>
        <taxon>Pseudomonadati</taxon>
        <taxon>Pseudomonadota</taxon>
        <taxon>Gammaproteobacteria</taxon>
        <taxon>Lysobacterales</taxon>
        <taxon>Rhodanobacteraceae</taxon>
        <taxon>Rhodanobacter</taxon>
    </lineage>
</organism>
<evidence type="ECO:0000259" key="4">
    <source>
        <dbReference type="Pfam" id="PF00535"/>
    </source>
</evidence>
<keyword evidence="3" id="KW-0808">Transferase</keyword>
<dbReference type="CDD" id="cd02526">
    <property type="entry name" value="GT2_RfbF_like"/>
    <property type="match status" value="1"/>
</dbReference>
<dbReference type="SUPFAM" id="SSF53448">
    <property type="entry name" value="Nucleotide-diphospho-sugar transferases"/>
    <property type="match status" value="1"/>
</dbReference>
<evidence type="ECO:0000256" key="3">
    <source>
        <dbReference type="ARBA" id="ARBA00022679"/>
    </source>
</evidence>
<dbReference type="NCBIfam" id="TIGR01556">
    <property type="entry name" value="rhamnosyltran"/>
    <property type="match status" value="1"/>
</dbReference>
<dbReference type="Gene3D" id="3.90.550.10">
    <property type="entry name" value="Spore Coat Polysaccharide Biosynthesis Protein SpsA, Chain A"/>
    <property type="match status" value="1"/>
</dbReference>
<dbReference type="GO" id="GO:0016757">
    <property type="term" value="F:glycosyltransferase activity"/>
    <property type="evidence" value="ECO:0007669"/>
    <property type="project" value="UniProtKB-KW"/>
</dbReference>
<dbReference type="RefSeq" id="WP_395116534.1">
    <property type="nucleotide sequence ID" value="NZ_CP170721.1"/>
</dbReference>
<name>A0AB74UMB7_9GAMM</name>
<proteinExistence type="inferred from homology"/>
<dbReference type="InterPro" id="IPR006446">
    <property type="entry name" value="RhaTrfase"/>
</dbReference>
<comment type="similarity">
    <text evidence="1">Belongs to the glycosyltransferase 2 family.</text>
</comment>
<sequence>MTDATVGDVCAVVVSYRPEPDAMVRLVDAVMPQVGAVVLVDNASDGDWNQVLGRRLSARGGAMLSQSRNLGLAAAQNVGIAWAREHGYRHVLLLDHDSEPAEGMVVALLRALQELSLAGPVAAVGPRFHDMRERRAAPFVRIGFPFNRKLWCDGSTPTIACDFLISSGMLIPLAALDRIGTMDAGLFIDNVDLEWSFRARARGYSLHGVCASTMHHRLGDTRHALPLGLGQVVVHGPLRLYYMMRNRVRLYRMAHTPRAWVAQDVPRVLVKLFLFGVLIGPRRRNLHCMLRGLVDGMRGRQGEAPADLPG</sequence>
<accession>A0AB74UMB7</accession>
<gene>
    <name evidence="5" type="ORF">ACFYG5_12795</name>
</gene>
<dbReference type="AlphaFoldDB" id="A0AB74UMB7"/>
<dbReference type="InterPro" id="IPR001173">
    <property type="entry name" value="Glyco_trans_2-like"/>
</dbReference>
<protein>
    <submittedName>
        <fullName evidence="5">Glycosyltransferase family 2 protein</fullName>
    </submittedName>
</protein>
<reference evidence="5" key="1">
    <citation type="submission" date="2024-10" db="EMBL/GenBank/DDBJ databases">
        <authorList>
            <person name="Lesea H.P."/>
            <person name="Kuehl J.V."/>
            <person name="Chandonia J.-M."/>
        </authorList>
    </citation>
    <scope>NUCLEOTIDE SEQUENCE</scope>
    <source>
        <strain evidence="5">FW102-FHT14D07</strain>
    </source>
</reference>
<feature type="domain" description="Glycosyltransferase 2-like" evidence="4">
    <location>
        <begin position="12"/>
        <end position="162"/>
    </location>
</feature>
<dbReference type="InterPro" id="IPR029044">
    <property type="entry name" value="Nucleotide-diphossugar_trans"/>
</dbReference>
<evidence type="ECO:0000313" key="5">
    <source>
        <dbReference type="EMBL" id="XIA17440.1"/>
    </source>
</evidence>
<dbReference type="PANTHER" id="PTHR43179:SF12">
    <property type="entry name" value="GALACTOFURANOSYLTRANSFERASE GLFT2"/>
    <property type="match status" value="1"/>
</dbReference>